<dbReference type="Proteomes" id="UP000037088">
    <property type="component" value="Unassembled WGS sequence"/>
</dbReference>
<keyword evidence="6" id="KW-0547">Nucleotide-binding</keyword>
<evidence type="ECO:0000256" key="3">
    <source>
        <dbReference type="ARBA" id="ARBA00020580"/>
    </source>
</evidence>
<dbReference type="SUPFAM" id="SSF52540">
    <property type="entry name" value="P-loop containing nucleoside triphosphate hydrolases"/>
    <property type="match status" value="1"/>
</dbReference>
<dbReference type="InterPro" id="IPR027417">
    <property type="entry name" value="P-loop_NTPase"/>
</dbReference>
<accession>A0A0L7SX85</accession>
<dbReference type="SMART" id="SM00382">
    <property type="entry name" value="AAA"/>
    <property type="match status" value="1"/>
</dbReference>
<evidence type="ECO:0000256" key="1">
    <source>
        <dbReference type="ARBA" id="ARBA00004496"/>
    </source>
</evidence>
<keyword evidence="11" id="KW-1278">Translocase</keyword>
<dbReference type="EC" id="7.1.2.2" evidence="2"/>
<comment type="subcellular location">
    <subcellularLocation>
        <location evidence="1">Cytoplasm</location>
    </subcellularLocation>
</comment>
<dbReference type="EMBL" id="JRXF01000032">
    <property type="protein sequence ID" value="KOC90042.1"/>
    <property type="molecule type" value="Genomic_DNA"/>
</dbReference>
<dbReference type="Pfam" id="PF18269">
    <property type="entry name" value="T3SS_ATPase_C"/>
    <property type="match status" value="1"/>
</dbReference>
<keyword evidence="4" id="KW-0813">Transport</keyword>
<evidence type="ECO:0000256" key="18">
    <source>
        <dbReference type="ARBA" id="ARBA00034006"/>
    </source>
</evidence>
<comment type="similarity">
    <text evidence="16">Belongs to the ATPase alpha/beta chains family. T3SS ATPase subfamily.</text>
</comment>
<dbReference type="GO" id="GO:0030254">
    <property type="term" value="P:protein secretion by the type III secretion system"/>
    <property type="evidence" value="ECO:0007669"/>
    <property type="project" value="InterPro"/>
</dbReference>
<gene>
    <name evidence="21" type="ORF">NG42_18970</name>
    <name evidence="22" type="ORF">NG43_17785</name>
</gene>
<name>A0A0L7SX85_9GAMM</name>
<dbReference type="InterPro" id="IPR003593">
    <property type="entry name" value="AAA+_ATPase"/>
</dbReference>
<evidence type="ECO:0000256" key="7">
    <source>
        <dbReference type="ARBA" id="ARBA00022781"/>
    </source>
</evidence>
<evidence type="ECO:0000256" key="8">
    <source>
        <dbReference type="ARBA" id="ARBA00022795"/>
    </source>
</evidence>
<evidence type="ECO:0000256" key="9">
    <source>
        <dbReference type="ARBA" id="ARBA00022840"/>
    </source>
</evidence>
<comment type="caution">
    <text evidence="21">The sequence shown here is derived from an EMBL/GenBank/DDBJ whole genome shotgun (WGS) entry which is preliminary data.</text>
</comment>
<dbReference type="GO" id="GO:0008564">
    <property type="term" value="F:protein-exporting ATPase activity"/>
    <property type="evidence" value="ECO:0007669"/>
    <property type="project" value="UniProtKB-EC"/>
</dbReference>
<evidence type="ECO:0000313" key="24">
    <source>
        <dbReference type="Proteomes" id="UP000037088"/>
    </source>
</evidence>
<evidence type="ECO:0000256" key="4">
    <source>
        <dbReference type="ARBA" id="ARBA00022448"/>
    </source>
</evidence>
<dbReference type="PATRIC" id="fig|1560201.3.peg.4021"/>
<dbReference type="NCBIfam" id="NF005295">
    <property type="entry name" value="PRK06820.1"/>
    <property type="match status" value="1"/>
</dbReference>
<keyword evidence="24" id="KW-1185">Reference proteome</keyword>
<dbReference type="GO" id="GO:0044781">
    <property type="term" value="P:bacterial-type flagellum organization"/>
    <property type="evidence" value="ECO:0007669"/>
    <property type="project" value="UniProtKB-KW"/>
</dbReference>
<dbReference type="InterPro" id="IPR040627">
    <property type="entry name" value="T3SS_ATPase_C"/>
</dbReference>
<reference evidence="23 24" key="1">
    <citation type="journal article" date="2015" name="Int. J. Syst. Evol. Microbiol.">
        <title>Erwinia iniecta sp. nov., isolated from Russian wheat aphids (Diuraphis noxia).</title>
        <authorList>
            <person name="Campillo T."/>
            <person name="Luna E."/>
            <person name="Portier P."/>
            <person name="Fischer-Le Saux M."/>
            <person name="Lapitan N."/>
            <person name="Tisserat N.A."/>
            <person name="Leach J.E."/>
        </authorList>
    </citation>
    <scope>NUCLEOTIDE SEQUENCE [LARGE SCALE GENOMIC DNA]</scope>
    <source>
        <strain evidence="21 24">B120</strain>
        <strain evidence="22 23">B149</strain>
    </source>
</reference>
<keyword evidence="9" id="KW-0067">ATP-binding</keyword>
<comment type="function">
    <text evidence="19">Probable catalytic subunit of a protein translocase for flagellum-specific export, or a proton translocase involved in local circuits at the flagellum. May be involved in a specialized protein export pathway that proceeds without signal peptide cleavage.</text>
</comment>
<dbReference type="OrthoDB" id="9148544at2"/>
<dbReference type="AlphaFoldDB" id="A0A0L7SX85"/>
<evidence type="ECO:0000256" key="16">
    <source>
        <dbReference type="ARBA" id="ARBA00024342"/>
    </source>
</evidence>
<dbReference type="EC" id="7.4.2.8" evidence="17"/>
<keyword evidence="12" id="KW-0843">Virulence</keyword>
<evidence type="ECO:0000313" key="21">
    <source>
        <dbReference type="EMBL" id="KOC87784.1"/>
    </source>
</evidence>
<dbReference type="Pfam" id="PF00006">
    <property type="entry name" value="ATP-synt_ab"/>
    <property type="match status" value="1"/>
</dbReference>
<evidence type="ECO:0000256" key="6">
    <source>
        <dbReference type="ARBA" id="ARBA00022741"/>
    </source>
</evidence>
<organism evidence="21 24">
    <name type="scientific">Winslowiella iniecta</name>
    <dbReference type="NCBI Taxonomy" id="1560201"/>
    <lineage>
        <taxon>Bacteria</taxon>
        <taxon>Pseudomonadati</taxon>
        <taxon>Pseudomonadota</taxon>
        <taxon>Gammaproteobacteria</taxon>
        <taxon>Enterobacterales</taxon>
        <taxon>Erwiniaceae</taxon>
        <taxon>Winslowiella</taxon>
    </lineage>
</organism>
<keyword evidence="5" id="KW-0963">Cytoplasm</keyword>
<keyword evidence="10" id="KW-0653">Protein transport</keyword>
<evidence type="ECO:0000313" key="22">
    <source>
        <dbReference type="EMBL" id="KOC90042.1"/>
    </source>
</evidence>
<dbReference type="STRING" id="1560201.NG42_18970"/>
<feature type="domain" description="AAA+ ATPase" evidence="20">
    <location>
        <begin position="164"/>
        <end position="345"/>
    </location>
</feature>
<dbReference type="InterPro" id="IPR013380">
    <property type="entry name" value="ATPase_T3SS_SctN"/>
</dbReference>
<evidence type="ECO:0000256" key="10">
    <source>
        <dbReference type="ARBA" id="ARBA00022927"/>
    </source>
</evidence>
<dbReference type="PANTHER" id="PTHR15184:SF62">
    <property type="entry name" value="SPI-2 TYPE 3 SECRETION SYSTEM ATPASE"/>
    <property type="match status" value="1"/>
</dbReference>
<dbReference type="Proteomes" id="UP000036851">
    <property type="component" value="Unassembled WGS sequence"/>
</dbReference>
<keyword evidence="15" id="KW-0066">ATP synthesis</keyword>
<dbReference type="NCBIfam" id="TIGR01026">
    <property type="entry name" value="fliI_yscN"/>
    <property type="match status" value="1"/>
</dbReference>
<sequence>MRFPQPELILSMLEQRLSLRPAIEGVGVKLAGKVVEIGPTLLRASLPNVSMAELCRLEPTGIEAEVVAIEGNYAMLSPFSEPLGVTTGSDVIPSGSVHQLQLGDFLLGRVLDGLGRPIDDFPLPEGGELRSLEGDAPNPLTRTLIDTPLPLGVRAIDGLLTCGMGQRIGIFAAAGGGKSTLLGMICDGSLADVIVLALIGERGREVREFLEHTLSEEARARCVMVIATSDRPALERLKAAYTATAIAEYFRDHGKNVLLMMDSLTRFARASREIGLAAGEPALAGGYPPSFFARLPRLLERAGPAETGSITGIYTVLVEGDNLNEPVADEVRSILDGHIVLSRKLAQANHYPAIDIAASVSRIMSMVTDDEHRQRAGKLRRLMAAWKEIELLVRVGEYQQGQDPHADEAMERKDAISDFLCQSVAEKNDFYETLDLLCQTVD</sequence>
<dbReference type="CDD" id="cd01136">
    <property type="entry name" value="ATPase_flagellum-secretory_path_III"/>
    <property type="match status" value="1"/>
</dbReference>
<keyword evidence="14" id="KW-1006">Bacterial flagellum protein export</keyword>
<dbReference type="GO" id="GO:0016887">
    <property type="term" value="F:ATP hydrolysis activity"/>
    <property type="evidence" value="ECO:0007669"/>
    <property type="project" value="InterPro"/>
</dbReference>
<dbReference type="FunFam" id="3.40.50.12240:FF:000002">
    <property type="entry name" value="Flagellum-specific ATP synthase FliI"/>
    <property type="match status" value="1"/>
</dbReference>
<dbReference type="InterPro" id="IPR000194">
    <property type="entry name" value="ATPase_F1/V1/A1_a/bsu_nucl-bd"/>
</dbReference>
<dbReference type="EMBL" id="JRXE01000032">
    <property type="protein sequence ID" value="KOC87784.1"/>
    <property type="molecule type" value="Genomic_DNA"/>
</dbReference>
<dbReference type="InterPro" id="IPR020003">
    <property type="entry name" value="ATPase_a/bsu_AS"/>
</dbReference>
<keyword evidence="8" id="KW-1005">Bacterial flagellum biogenesis</keyword>
<evidence type="ECO:0000256" key="11">
    <source>
        <dbReference type="ARBA" id="ARBA00022967"/>
    </source>
</evidence>
<dbReference type="NCBIfam" id="TIGR02546">
    <property type="entry name" value="III_secr_ATP"/>
    <property type="match status" value="1"/>
</dbReference>
<evidence type="ECO:0000256" key="5">
    <source>
        <dbReference type="ARBA" id="ARBA00022490"/>
    </source>
</evidence>
<evidence type="ECO:0000256" key="2">
    <source>
        <dbReference type="ARBA" id="ARBA00012473"/>
    </source>
</evidence>
<dbReference type="GO" id="GO:0046933">
    <property type="term" value="F:proton-transporting ATP synthase activity, rotational mechanism"/>
    <property type="evidence" value="ECO:0007669"/>
    <property type="project" value="TreeGrafter"/>
</dbReference>
<evidence type="ECO:0000256" key="13">
    <source>
        <dbReference type="ARBA" id="ARBA00023065"/>
    </source>
</evidence>
<dbReference type="Gene3D" id="3.40.50.12240">
    <property type="match status" value="1"/>
</dbReference>
<evidence type="ECO:0000313" key="23">
    <source>
        <dbReference type="Proteomes" id="UP000036851"/>
    </source>
</evidence>
<keyword evidence="13" id="KW-0406">Ion transport</keyword>
<evidence type="ECO:0000256" key="15">
    <source>
        <dbReference type="ARBA" id="ARBA00023310"/>
    </source>
</evidence>
<proteinExistence type="inferred from homology"/>
<dbReference type="PROSITE" id="PS00152">
    <property type="entry name" value="ATPASE_ALPHA_BETA"/>
    <property type="match status" value="1"/>
</dbReference>
<dbReference type="RefSeq" id="WP_052902126.1">
    <property type="nucleotide sequence ID" value="NZ_JRXE01000032.1"/>
</dbReference>
<evidence type="ECO:0000256" key="12">
    <source>
        <dbReference type="ARBA" id="ARBA00023026"/>
    </source>
</evidence>
<evidence type="ECO:0000256" key="14">
    <source>
        <dbReference type="ARBA" id="ARBA00023225"/>
    </source>
</evidence>
<dbReference type="GO" id="GO:0030257">
    <property type="term" value="C:type III protein secretion system complex"/>
    <property type="evidence" value="ECO:0007669"/>
    <property type="project" value="InterPro"/>
</dbReference>
<evidence type="ECO:0000256" key="19">
    <source>
        <dbReference type="ARBA" id="ARBA00037170"/>
    </source>
</evidence>
<dbReference type="CDD" id="cd18117">
    <property type="entry name" value="ATP-synt_flagellum-secretory_path_III_N"/>
    <property type="match status" value="1"/>
</dbReference>
<protein>
    <recommendedName>
        <fullName evidence="3">Flagellum-specific ATP synthase</fullName>
        <ecNumber evidence="2">7.1.2.2</ecNumber>
        <ecNumber evidence="17">7.4.2.8</ecNumber>
    </recommendedName>
</protein>
<dbReference type="InterPro" id="IPR050053">
    <property type="entry name" value="ATPase_alpha/beta_chains"/>
</dbReference>
<dbReference type="PANTHER" id="PTHR15184">
    <property type="entry name" value="ATP SYNTHASE"/>
    <property type="match status" value="1"/>
</dbReference>
<comment type="catalytic activity">
    <reaction evidence="18">
        <text>ATP + H2O + cellular proteinSide 1 = ADP + phosphate + cellular proteinSide 2.</text>
        <dbReference type="EC" id="7.4.2.8"/>
    </reaction>
</comment>
<evidence type="ECO:0000259" key="20">
    <source>
        <dbReference type="SMART" id="SM00382"/>
    </source>
</evidence>
<dbReference type="InterPro" id="IPR005714">
    <property type="entry name" value="ATPase_T3SS_FliI/YscN"/>
</dbReference>
<dbReference type="GO" id="GO:0046961">
    <property type="term" value="F:proton-transporting ATPase activity, rotational mechanism"/>
    <property type="evidence" value="ECO:0007669"/>
    <property type="project" value="InterPro"/>
</dbReference>
<keyword evidence="7" id="KW-0375">Hydrogen ion transport</keyword>
<dbReference type="GO" id="GO:0005737">
    <property type="term" value="C:cytoplasm"/>
    <property type="evidence" value="ECO:0007669"/>
    <property type="project" value="UniProtKB-SubCell"/>
</dbReference>
<evidence type="ECO:0000256" key="17">
    <source>
        <dbReference type="ARBA" id="ARBA00024382"/>
    </source>
</evidence>
<dbReference type="GO" id="GO:0005524">
    <property type="term" value="F:ATP binding"/>
    <property type="evidence" value="ECO:0007669"/>
    <property type="project" value="UniProtKB-KW"/>
</dbReference>